<keyword evidence="1" id="KW-0732">Signal</keyword>
<dbReference type="EMBL" id="LT670844">
    <property type="protein sequence ID" value="SHJ54283.1"/>
    <property type="molecule type" value="Genomic_DNA"/>
</dbReference>
<accession>A0A1M6K5V1</accession>
<feature type="chain" id="PRO_5012861628" description="Carboxypeptidase regulatory-like domain-containing protein" evidence="1">
    <location>
        <begin position="25"/>
        <end position="720"/>
    </location>
</feature>
<organism evidence="2 3">
    <name type="scientific">Bradyrhizobium lablabi</name>
    <dbReference type="NCBI Taxonomy" id="722472"/>
    <lineage>
        <taxon>Bacteria</taxon>
        <taxon>Pseudomonadati</taxon>
        <taxon>Pseudomonadota</taxon>
        <taxon>Alphaproteobacteria</taxon>
        <taxon>Hyphomicrobiales</taxon>
        <taxon>Nitrobacteraceae</taxon>
        <taxon>Bradyrhizobium</taxon>
    </lineage>
</organism>
<evidence type="ECO:0000313" key="2">
    <source>
        <dbReference type="EMBL" id="SHJ54283.1"/>
    </source>
</evidence>
<gene>
    <name evidence="2" type="ORF">SAMN05444159_0879</name>
</gene>
<dbReference type="OrthoDB" id="7578032at2"/>
<feature type="signal peptide" evidence="1">
    <location>
        <begin position="1"/>
        <end position="24"/>
    </location>
</feature>
<evidence type="ECO:0008006" key="4">
    <source>
        <dbReference type="Google" id="ProtNLM"/>
    </source>
</evidence>
<reference evidence="2 3" key="1">
    <citation type="submission" date="2016-11" db="EMBL/GenBank/DDBJ databases">
        <authorList>
            <person name="Jaros S."/>
            <person name="Januszkiewicz K."/>
            <person name="Wedrychowicz H."/>
        </authorList>
    </citation>
    <scope>NUCLEOTIDE SEQUENCE [LARGE SCALE GENOMIC DNA]</scope>
    <source>
        <strain evidence="2 3">GAS499</strain>
    </source>
</reference>
<sequence length="720" mass="78470">MKLKQIIAGCLGAFAMLHASASTAASIDVSAHDIGGQVTGDKGPEAGVWVIAETKELPTKYAKVVVTDDQGRFVIPDLPDANYKVWVRGYGLQDTAQIDARPGKLLDFKAAPAASAAAAAQLYPGMYWYSMLDIPAPEEFPGTGDKGNKMPDTMKSQAQWVDTVKNMCQSCHALGSRGIREVPKAFMDGNDSHTAWALRTQAGQAMEYMAVALGSMGPEKVYTLFSKWTDRIAEGELPFDKPERPKGIERNVVYTMWDWASPKHYQHDAISTDKRNPTLNANGLIYGSPEESTDLIPTLDPVKNIASTIKEPYLDPKTPSSEDAPRGPSAYWGDEAIWDGHTSIHNLMMDEEGKVWFTARLRPPENPDYCKQGSSHPSAKVAPQATSLRQLSRFDPGSGKWDLINTCFSTHHLYFGHDPNDTLWMSAGGPGLGGGIVGWLNTKQFRETHDGVALQGWTPLIIDTNGNGKRDAYVEAKDPLDPTKDKRIAASFYGIMPSPVDDSIWGQAMDRGFSRIDQPGYIVHVMPGADPANTALAEVYQPPEGAFGPRGIDLGLDGVVWTVLSSGHLASFDRKLCKGPLNGPTTAEGKQCPEGWKLYRLPGPQFKGLDPKGSANHAYYVWVDRYNILGLGANVPIACANGGESLLALVNGEFVTLRMPYPLGFFTKNVDGRIDDPSTGWKGRGIWTTSGTRANFHSEGGKDAYPKVFKVQMRPDPLAH</sequence>
<evidence type="ECO:0000256" key="1">
    <source>
        <dbReference type="SAM" id="SignalP"/>
    </source>
</evidence>
<evidence type="ECO:0000313" key="3">
    <source>
        <dbReference type="Proteomes" id="UP000189935"/>
    </source>
</evidence>
<dbReference type="Proteomes" id="UP000189935">
    <property type="component" value="Chromosome I"/>
</dbReference>
<protein>
    <recommendedName>
        <fullName evidence="4">Carboxypeptidase regulatory-like domain-containing protein</fullName>
    </recommendedName>
</protein>
<name>A0A1M6K5V1_9BRAD</name>
<dbReference type="RefSeq" id="WP_079537074.1">
    <property type="nucleotide sequence ID" value="NZ_LT670844.1"/>
</dbReference>
<proteinExistence type="predicted"/>
<dbReference type="AlphaFoldDB" id="A0A1M6K5V1"/>